<reference evidence="1" key="2">
    <citation type="submission" date="2025-09" db="UniProtKB">
        <authorList>
            <consortium name="EnsemblPlants"/>
        </authorList>
    </citation>
    <scope>IDENTIFICATION</scope>
</reference>
<keyword evidence="2" id="KW-1185">Reference proteome</keyword>
<dbReference type="EnsemblPlants" id="AVESA.00010b.r2.7DG1366120.1">
    <property type="protein sequence ID" value="AVESA.00010b.r2.7DG1366120.1.CDS.1"/>
    <property type="gene ID" value="AVESA.00010b.r2.7DG1366120"/>
</dbReference>
<sequence length="428" mass="48723">MGLAMDVGSKTLIPIQELVRKTTEKLEADFSKISTKIHRFPRGLRFVCKHKRYITPSFVALGPYHHGSPELQEAEEVKHVAAHYFCSKSGHSVEEVYGKVLTIVAEARGCYTDDAVAPAMMFLDGCFLLHYMHDLLQYMHDFMCAESALFSNRAVLSTGPCMLRDIFMLENQLPWSVLEVLMTFTDVPVCQFVVFMACTFDAGSTLIRLPKNELKRYRPPHLLGFLRYYLIGNIPPSDPSDDFVRVRHLGLASSAIELTEIGVKLTTSNKRWFDMSIQKGYLAGELSLTPLFLNDYTACWLVNMAAFEACTSTDWPSDGYTISSYISLLAMLMDKEEDVHKLRAKHLVRSFFSNQEMLDLFKGLACHLRLGRGYFVILQKIEDYKRERPARIVVHKFFYNCFKIIVALLSVASVLVGIFKTLLSLKQN</sequence>
<name>A0ACD6AAL8_AVESA</name>
<organism evidence="1 2">
    <name type="scientific">Avena sativa</name>
    <name type="common">Oat</name>
    <dbReference type="NCBI Taxonomy" id="4498"/>
    <lineage>
        <taxon>Eukaryota</taxon>
        <taxon>Viridiplantae</taxon>
        <taxon>Streptophyta</taxon>
        <taxon>Embryophyta</taxon>
        <taxon>Tracheophyta</taxon>
        <taxon>Spermatophyta</taxon>
        <taxon>Magnoliopsida</taxon>
        <taxon>Liliopsida</taxon>
        <taxon>Poales</taxon>
        <taxon>Poaceae</taxon>
        <taxon>BOP clade</taxon>
        <taxon>Pooideae</taxon>
        <taxon>Poodae</taxon>
        <taxon>Poeae</taxon>
        <taxon>Poeae Chloroplast Group 1 (Aveneae type)</taxon>
        <taxon>Aveninae</taxon>
        <taxon>Avena</taxon>
    </lineage>
</organism>
<reference evidence="1" key="1">
    <citation type="submission" date="2021-05" db="EMBL/GenBank/DDBJ databases">
        <authorList>
            <person name="Scholz U."/>
            <person name="Mascher M."/>
            <person name="Fiebig A."/>
        </authorList>
    </citation>
    <scope>NUCLEOTIDE SEQUENCE [LARGE SCALE GENOMIC DNA]</scope>
</reference>
<evidence type="ECO:0000313" key="1">
    <source>
        <dbReference type="EnsemblPlants" id="AVESA.00010b.r2.7DG1366120.1.CDS.1"/>
    </source>
</evidence>
<evidence type="ECO:0000313" key="2">
    <source>
        <dbReference type="Proteomes" id="UP001732700"/>
    </source>
</evidence>
<protein>
    <submittedName>
        <fullName evidence="1">Uncharacterized protein</fullName>
    </submittedName>
</protein>
<proteinExistence type="predicted"/>
<dbReference type="Proteomes" id="UP001732700">
    <property type="component" value="Chromosome 7D"/>
</dbReference>
<accession>A0ACD6AAL8</accession>